<comment type="caution">
    <text evidence="4">The sequence shown here is derived from an EMBL/GenBank/DDBJ whole genome shotgun (WGS) entry which is preliminary data.</text>
</comment>
<reference evidence="5" key="1">
    <citation type="journal article" date="2019" name="Int. J. Syst. Evol. Microbiol.">
        <title>The Global Catalogue of Microorganisms (GCM) 10K type strain sequencing project: providing services to taxonomists for standard genome sequencing and annotation.</title>
        <authorList>
            <consortium name="The Broad Institute Genomics Platform"/>
            <consortium name="The Broad Institute Genome Sequencing Center for Infectious Disease"/>
            <person name="Wu L."/>
            <person name="Ma J."/>
        </authorList>
    </citation>
    <scope>NUCLEOTIDE SEQUENCE [LARGE SCALE GENOMIC DNA]</scope>
    <source>
        <strain evidence="5">JCM 14307</strain>
    </source>
</reference>
<feature type="compositionally biased region" description="Basic and acidic residues" evidence="1">
    <location>
        <begin position="135"/>
        <end position="148"/>
    </location>
</feature>
<proteinExistence type="predicted"/>
<dbReference type="InterPro" id="IPR011990">
    <property type="entry name" value="TPR-like_helical_dom_sf"/>
</dbReference>
<dbReference type="Gene3D" id="3.40.50.1820">
    <property type="entry name" value="alpha/beta hydrolase"/>
    <property type="match status" value="1"/>
</dbReference>
<organism evidence="4 5">
    <name type="scientific">Kribbella yunnanensis</name>
    <dbReference type="NCBI Taxonomy" id="190194"/>
    <lineage>
        <taxon>Bacteria</taxon>
        <taxon>Bacillati</taxon>
        <taxon>Actinomycetota</taxon>
        <taxon>Actinomycetes</taxon>
        <taxon>Propionibacteriales</taxon>
        <taxon>Kribbellaceae</taxon>
        <taxon>Kribbella</taxon>
    </lineage>
</organism>
<dbReference type="Pfam" id="PF22316">
    <property type="entry name" value="ABhydrolase-like_N"/>
    <property type="match status" value="1"/>
</dbReference>
<sequence>MDDTRYDALVDQIEALYAESRYADAIAVLDAATDLAPWTAELAHLRACLLGASGDPEGALQALRTASRAGSWWRPEILTDDDDLAALTNHPEFQQLVAESATRATDAPTPALITLPEGDTSPDTPSGSGLPGRAPSDDSLRDNKLPDPTRARGVVVALHGAGQRAEHAQRDWSAVLDLGYALVCVESSRRMSPMYRTWPDPEQAAADIARALAELPTELTGLPLIAAGFSAGGRVALNWALTAQPAPTAGVLAMAPALRELPDSSANSLSPATIWIGTDDDLLEVVDAAESHLSACKIERLPGLAHAFPADFAQRLATTVGG</sequence>
<dbReference type="InterPro" id="IPR054527">
    <property type="entry name" value="BCE_2095-like_N"/>
</dbReference>
<dbReference type="Proteomes" id="UP001500280">
    <property type="component" value="Unassembled WGS sequence"/>
</dbReference>
<protein>
    <recommendedName>
        <fullName evidence="6">Phospholipase</fullName>
    </recommendedName>
</protein>
<evidence type="ECO:0000259" key="3">
    <source>
        <dbReference type="Pfam" id="PF22316"/>
    </source>
</evidence>
<evidence type="ECO:0000313" key="5">
    <source>
        <dbReference type="Proteomes" id="UP001500280"/>
    </source>
</evidence>
<feature type="domain" description="BCE-2095-like N-terminal" evidence="3">
    <location>
        <begin position="6"/>
        <end position="107"/>
    </location>
</feature>
<evidence type="ECO:0000313" key="4">
    <source>
        <dbReference type="EMBL" id="GAA1697682.1"/>
    </source>
</evidence>
<gene>
    <name evidence="4" type="ORF">GCM10009745_49870</name>
</gene>
<dbReference type="SUPFAM" id="SSF53474">
    <property type="entry name" value="alpha/beta-Hydrolases"/>
    <property type="match status" value="1"/>
</dbReference>
<accession>A0ABP4U3H0</accession>
<dbReference type="InterPro" id="IPR029058">
    <property type="entry name" value="AB_hydrolase_fold"/>
</dbReference>
<feature type="region of interest" description="Disordered" evidence="1">
    <location>
        <begin position="100"/>
        <end position="148"/>
    </location>
</feature>
<evidence type="ECO:0008006" key="6">
    <source>
        <dbReference type="Google" id="ProtNLM"/>
    </source>
</evidence>
<dbReference type="Gene3D" id="1.25.40.10">
    <property type="entry name" value="Tetratricopeptide repeat domain"/>
    <property type="match status" value="1"/>
</dbReference>
<evidence type="ECO:0000256" key="1">
    <source>
        <dbReference type="SAM" id="MobiDB-lite"/>
    </source>
</evidence>
<dbReference type="Pfam" id="PF12146">
    <property type="entry name" value="Hydrolase_4"/>
    <property type="match status" value="1"/>
</dbReference>
<dbReference type="SUPFAM" id="SSF48452">
    <property type="entry name" value="TPR-like"/>
    <property type="match status" value="1"/>
</dbReference>
<evidence type="ECO:0000259" key="2">
    <source>
        <dbReference type="Pfam" id="PF12146"/>
    </source>
</evidence>
<dbReference type="RefSeq" id="WP_344156609.1">
    <property type="nucleotide sequence ID" value="NZ_BAAANF010000017.1"/>
</dbReference>
<keyword evidence="5" id="KW-1185">Reference proteome</keyword>
<feature type="domain" description="Serine aminopeptidase S33" evidence="2">
    <location>
        <begin position="150"/>
        <end position="266"/>
    </location>
</feature>
<dbReference type="InterPro" id="IPR022742">
    <property type="entry name" value="Hydrolase_4"/>
</dbReference>
<dbReference type="EMBL" id="BAAANF010000017">
    <property type="protein sequence ID" value="GAA1697682.1"/>
    <property type="molecule type" value="Genomic_DNA"/>
</dbReference>
<name>A0ABP4U3H0_9ACTN</name>